<dbReference type="OrthoDB" id="47375at2759"/>
<sequence length="361" mass="42362">MRSISVESTKRKACRVVLSFVALFSLFVVVSLSPSWFSSFGQNKLETLAEDSWMTGEESGFEIFGINRRDRLDRWRKFQRNVENKIQHHVHRVEAVEMERNWTSWLSPRAAVTIWRPYRGNHEDIANWNAVSCYLTHRKVWQQVAQFQRPGIVFEDDAVIRRNHLVRYRFLAELEQVFSQIPKAVIFLGYLSTQSLEGFPWVPVTQVSQHYLDITGNSVMGTHAYAISPQAAAFLLNASLPVEVQIDAFICNTAFLYPHELHILVRRKSKFQQAFHVSDIQSICFRCLFPYETPKYFIAIAIFVVVTIVVGCLHIPLTKRQAICQYLLKRYPNISCYWLKDDIYRWLSLLQRKRMGFWDRE</sequence>
<dbReference type="eggNOG" id="ENOG502T2JJ">
    <property type="taxonomic scope" value="Eukaryota"/>
</dbReference>
<keyword evidence="1" id="KW-0812">Transmembrane</keyword>
<dbReference type="GeneID" id="17086775"/>
<protein>
    <recommendedName>
        <fullName evidence="2">Glycosyl transferase family 25 domain-containing protein</fullName>
    </recommendedName>
</protein>
<name>M2XWV1_GALSU</name>
<gene>
    <name evidence="3" type="ORF">Gasu_45580</name>
</gene>
<keyword evidence="1" id="KW-1133">Transmembrane helix</keyword>
<evidence type="ECO:0000313" key="3">
    <source>
        <dbReference type="EMBL" id="EME27894.1"/>
    </source>
</evidence>
<feature type="domain" description="Glycosyl transferase family 25" evidence="2">
    <location>
        <begin position="130"/>
        <end position="250"/>
    </location>
</feature>
<dbReference type="Gramene" id="EME27894">
    <property type="protein sequence ID" value="EME27894"/>
    <property type="gene ID" value="Gasu_45580"/>
</dbReference>
<keyword evidence="4" id="KW-1185">Reference proteome</keyword>
<dbReference type="Pfam" id="PF01755">
    <property type="entry name" value="Glyco_transf_25"/>
    <property type="match status" value="1"/>
</dbReference>
<dbReference type="KEGG" id="gsl:Gasu_45580"/>
<evidence type="ECO:0000313" key="4">
    <source>
        <dbReference type="Proteomes" id="UP000030680"/>
    </source>
</evidence>
<dbReference type="RefSeq" id="XP_005704414.1">
    <property type="nucleotide sequence ID" value="XM_005704357.1"/>
</dbReference>
<dbReference type="Proteomes" id="UP000030680">
    <property type="component" value="Unassembled WGS sequence"/>
</dbReference>
<dbReference type="AlphaFoldDB" id="M2XWV1"/>
<dbReference type="EMBL" id="KB454526">
    <property type="protein sequence ID" value="EME27894.1"/>
    <property type="molecule type" value="Genomic_DNA"/>
</dbReference>
<reference evidence="4" key="1">
    <citation type="journal article" date="2013" name="Science">
        <title>Gene transfer from bacteria and archaea facilitated evolution of an extremophilic eukaryote.</title>
        <authorList>
            <person name="Schonknecht G."/>
            <person name="Chen W.H."/>
            <person name="Ternes C.M."/>
            <person name="Barbier G.G."/>
            <person name="Shrestha R.P."/>
            <person name="Stanke M."/>
            <person name="Brautigam A."/>
            <person name="Baker B.J."/>
            <person name="Banfield J.F."/>
            <person name="Garavito R.M."/>
            <person name="Carr K."/>
            <person name="Wilkerson C."/>
            <person name="Rensing S.A."/>
            <person name="Gagneul D."/>
            <person name="Dickenson N.E."/>
            <person name="Oesterhelt C."/>
            <person name="Lercher M.J."/>
            <person name="Weber A.P."/>
        </authorList>
    </citation>
    <scope>NUCLEOTIDE SEQUENCE [LARGE SCALE GENOMIC DNA]</scope>
    <source>
        <strain evidence="4">074W</strain>
    </source>
</reference>
<proteinExistence type="predicted"/>
<evidence type="ECO:0000256" key="1">
    <source>
        <dbReference type="SAM" id="Phobius"/>
    </source>
</evidence>
<dbReference type="InterPro" id="IPR002654">
    <property type="entry name" value="Glyco_trans_25"/>
</dbReference>
<keyword evidence="1" id="KW-0472">Membrane</keyword>
<organism evidence="3 4">
    <name type="scientific">Galdieria sulphuraria</name>
    <name type="common">Red alga</name>
    <dbReference type="NCBI Taxonomy" id="130081"/>
    <lineage>
        <taxon>Eukaryota</taxon>
        <taxon>Rhodophyta</taxon>
        <taxon>Bangiophyceae</taxon>
        <taxon>Galdieriales</taxon>
        <taxon>Galdieriaceae</taxon>
        <taxon>Galdieria</taxon>
    </lineage>
</organism>
<accession>M2XWV1</accession>
<feature type="transmembrane region" description="Helical" evidence="1">
    <location>
        <begin position="296"/>
        <end position="317"/>
    </location>
</feature>
<evidence type="ECO:0000259" key="2">
    <source>
        <dbReference type="Pfam" id="PF01755"/>
    </source>
</evidence>